<evidence type="ECO:0000313" key="1">
    <source>
        <dbReference type="EMBL" id="TNN47973.1"/>
    </source>
</evidence>
<comment type="caution">
    <text evidence="1">The sequence shown here is derived from an EMBL/GenBank/DDBJ whole genome shotgun (WGS) entry which is preliminary data.</text>
</comment>
<evidence type="ECO:0000313" key="2">
    <source>
        <dbReference type="Proteomes" id="UP000314294"/>
    </source>
</evidence>
<name>A0A4Z2G506_9TELE</name>
<proteinExistence type="predicted"/>
<dbReference type="OrthoDB" id="10670757at2759"/>
<dbReference type="EMBL" id="SRLO01000717">
    <property type="protein sequence ID" value="TNN47973.1"/>
    <property type="molecule type" value="Genomic_DNA"/>
</dbReference>
<protein>
    <submittedName>
        <fullName evidence="1">Uncharacterized protein</fullName>
    </submittedName>
</protein>
<keyword evidence="2" id="KW-1185">Reference proteome</keyword>
<dbReference type="Proteomes" id="UP000314294">
    <property type="component" value="Unassembled WGS sequence"/>
</dbReference>
<accession>A0A4Z2G506</accession>
<reference evidence="1 2" key="1">
    <citation type="submission" date="2019-03" db="EMBL/GenBank/DDBJ databases">
        <title>First draft genome of Liparis tanakae, snailfish: a comprehensive survey of snailfish specific genes.</title>
        <authorList>
            <person name="Kim W."/>
            <person name="Song I."/>
            <person name="Jeong J.-H."/>
            <person name="Kim D."/>
            <person name="Kim S."/>
            <person name="Ryu S."/>
            <person name="Song J.Y."/>
            <person name="Lee S.K."/>
        </authorList>
    </citation>
    <scope>NUCLEOTIDE SEQUENCE [LARGE SCALE GENOMIC DNA]</scope>
    <source>
        <tissue evidence="1">Muscle</tissue>
    </source>
</reference>
<gene>
    <name evidence="1" type="ORF">EYF80_041835</name>
</gene>
<organism evidence="1 2">
    <name type="scientific">Liparis tanakae</name>
    <name type="common">Tanaka's snailfish</name>
    <dbReference type="NCBI Taxonomy" id="230148"/>
    <lineage>
        <taxon>Eukaryota</taxon>
        <taxon>Metazoa</taxon>
        <taxon>Chordata</taxon>
        <taxon>Craniata</taxon>
        <taxon>Vertebrata</taxon>
        <taxon>Euteleostomi</taxon>
        <taxon>Actinopterygii</taxon>
        <taxon>Neopterygii</taxon>
        <taxon>Teleostei</taxon>
        <taxon>Neoteleostei</taxon>
        <taxon>Acanthomorphata</taxon>
        <taxon>Eupercaria</taxon>
        <taxon>Perciformes</taxon>
        <taxon>Cottioidei</taxon>
        <taxon>Cottales</taxon>
        <taxon>Liparidae</taxon>
        <taxon>Liparis</taxon>
    </lineage>
</organism>
<sequence>MAGHDNWSLRMSTRTLESLEALQWDSGGAGDKLQQPGPPLLVKRLHGFPEPLDDVAVQGAVLQAGVGLPVSDVDLSQAAHDELELFFIEGFEQVLRDDLVEAFLQRQKLSLDAVQETPAHIQPAGGMREDVLGDRDTLAVGLELVLDDFSVGIVLDTERVVQDAGDVIVPEEGTPANNRFLNYSTTYNHSCISVLPLGVAPEIVLESRTGRLEAKRVSQDPDEAVVEVRVDGLHVVQRDGFPQQLFVEGQREASVDVVAVEHRHAHDATHEVETSMRQWPAWGCCWESSCRRIFSFCTRSLLYLGTVRHSASSGSWAGDSACWGTQGPPWSFSGGG</sequence>
<dbReference type="AlphaFoldDB" id="A0A4Z2G506"/>